<reference evidence="3 4" key="1">
    <citation type="journal article" date="2024" name="Microbiology">
        <title>Methylomarinum rosea sp. nov., a novel halophilic methanotrophic bacterium from the hypersaline Lake Elton.</title>
        <authorList>
            <person name="Suleimanov R.Z."/>
            <person name="Oshkin I.Y."/>
            <person name="Danilova O.V."/>
            <person name="Suzina N.E."/>
            <person name="Dedysh S.N."/>
        </authorList>
    </citation>
    <scope>NUCLEOTIDE SEQUENCE [LARGE SCALE GENOMIC DNA]</scope>
    <source>
        <strain evidence="3 4">Ch1-1</strain>
        <plasmid evidence="4">unnamed1</plasmid>
    </source>
</reference>
<dbReference type="Proteomes" id="UP001225378">
    <property type="component" value="Plasmid unnamed1"/>
</dbReference>
<dbReference type="NCBIfam" id="TIGR04416">
    <property type="entry name" value="group_II_RT_mat"/>
    <property type="match status" value="1"/>
</dbReference>
<geneLocation type="plasmid" evidence="3 4">
    <name>unnamed1</name>
</geneLocation>
<keyword evidence="3" id="KW-0695">RNA-directed DNA polymerase</keyword>
<feature type="domain" description="Reverse transcriptase" evidence="2">
    <location>
        <begin position="73"/>
        <end position="323"/>
    </location>
</feature>
<dbReference type="AlphaFoldDB" id="A0AAU7NP48"/>
<dbReference type="PANTHER" id="PTHR34047">
    <property type="entry name" value="NUCLEAR INTRON MATURASE 1, MITOCHONDRIAL-RELATED"/>
    <property type="match status" value="1"/>
</dbReference>
<accession>A0AAU7NP48</accession>
<evidence type="ECO:0000256" key="1">
    <source>
        <dbReference type="ARBA" id="ARBA00034120"/>
    </source>
</evidence>
<keyword evidence="3" id="KW-0614">Plasmid</keyword>
<dbReference type="InterPro" id="IPR030931">
    <property type="entry name" value="Group_II_RT_mat"/>
</dbReference>
<name>A0AAU7NP48_9GAMM</name>
<dbReference type="PROSITE" id="PS50878">
    <property type="entry name" value="RT_POL"/>
    <property type="match status" value="1"/>
</dbReference>
<protein>
    <submittedName>
        <fullName evidence="3">Group II intron reverse transcriptase/maturase</fullName>
        <ecNumber evidence="3">2.7.7.49</ecNumber>
    </submittedName>
</protein>
<gene>
    <name evidence="3" type="primary">ltrA</name>
    <name evidence="3" type="ORF">Q9L42_000130</name>
</gene>
<dbReference type="CDD" id="cd01651">
    <property type="entry name" value="RT_G2_intron"/>
    <property type="match status" value="1"/>
</dbReference>
<dbReference type="EC" id="2.7.7.49" evidence="3"/>
<dbReference type="GO" id="GO:0003964">
    <property type="term" value="F:RNA-directed DNA polymerase activity"/>
    <property type="evidence" value="ECO:0007669"/>
    <property type="project" value="UniProtKB-KW"/>
</dbReference>
<keyword evidence="4" id="KW-1185">Reference proteome</keyword>
<evidence type="ECO:0000313" key="4">
    <source>
        <dbReference type="Proteomes" id="UP001225378"/>
    </source>
</evidence>
<dbReference type="KEGG" id="mech:Q9L42_000130"/>
<keyword evidence="3" id="KW-0808">Transferase</keyword>
<dbReference type="Pfam" id="PF00078">
    <property type="entry name" value="RVT_1"/>
    <property type="match status" value="1"/>
</dbReference>
<sequence length="439" mass="50648">MPRNEETVTTKLQRIAEKARNEPNCQFTSLFHLMTVEMLWGCFDALRNHAASGIDGVTKQQYENNLLENLQQLVDKLHRMAYIPQPVQRVYIPKPGTDKLRPLGIPALEDKLVQAGLVKILQAIYEQDFIDDSYGFRPGKSCHDALRALSQTVENRPINHIVEADIKGFFDTVDQEQLMAFLAHRIADKRVLRYIKRFLKAGIVEDGQFKASETGTPQGGVISPLLANLYLHYSLDLWMTRKFAKSCGGVVRMIRYADDFVVCFQQEADAKRFRNELEARLALFGLTLAPEKTQCIEFGPLAVKRARARGEKAVTFDFLGFTHYCTRTRDGKRFRMKRKTIGKRLTAKLKAYRAWLKANRNLPTAEILKRTARKLRGHYGYYGVTDNSRGINLYFYQVQRILHKWLNRRGRRNCCSWAKFALLLARFPLPKPKILVNLF</sequence>
<dbReference type="RefSeq" id="WP_305910363.1">
    <property type="nucleotide sequence ID" value="NZ_CP157742.1"/>
</dbReference>
<dbReference type="InterPro" id="IPR043502">
    <property type="entry name" value="DNA/RNA_pol_sf"/>
</dbReference>
<evidence type="ECO:0000259" key="2">
    <source>
        <dbReference type="PROSITE" id="PS50878"/>
    </source>
</evidence>
<comment type="similarity">
    <text evidence="1">Belongs to the bacterial reverse transcriptase family.</text>
</comment>
<organism evidence="3 4">
    <name type="scientific">Methylomarinum roseum</name>
    <dbReference type="NCBI Taxonomy" id="3067653"/>
    <lineage>
        <taxon>Bacteria</taxon>
        <taxon>Pseudomonadati</taxon>
        <taxon>Pseudomonadota</taxon>
        <taxon>Gammaproteobacteria</taxon>
        <taxon>Methylococcales</taxon>
        <taxon>Methylococcaceae</taxon>
        <taxon>Methylomarinum</taxon>
    </lineage>
</organism>
<dbReference type="PANTHER" id="PTHR34047:SF8">
    <property type="entry name" value="PROTEIN YKFC"/>
    <property type="match status" value="1"/>
</dbReference>
<evidence type="ECO:0000313" key="3">
    <source>
        <dbReference type="EMBL" id="XBS18739.1"/>
    </source>
</evidence>
<proteinExistence type="inferred from homology"/>
<dbReference type="EMBL" id="CP157742">
    <property type="protein sequence ID" value="XBS18739.1"/>
    <property type="molecule type" value="Genomic_DNA"/>
</dbReference>
<dbReference type="InterPro" id="IPR000477">
    <property type="entry name" value="RT_dom"/>
</dbReference>
<dbReference type="InterPro" id="IPR051083">
    <property type="entry name" value="GrpII_Intron_Splice-Mob/Def"/>
</dbReference>
<keyword evidence="3" id="KW-0548">Nucleotidyltransferase</keyword>
<dbReference type="SUPFAM" id="SSF56672">
    <property type="entry name" value="DNA/RNA polymerases"/>
    <property type="match status" value="1"/>
</dbReference>